<evidence type="ECO:0000313" key="1">
    <source>
        <dbReference type="EMBL" id="CEK88608.1"/>
    </source>
</evidence>
<reference evidence="1" key="1">
    <citation type="submission" date="2014-12" db="EMBL/GenBank/DDBJ databases">
        <title>Insight into the proteome of Arion vulgaris.</title>
        <authorList>
            <person name="Aradska J."/>
            <person name="Bulat T."/>
            <person name="Smidak R."/>
            <person name="Sarate P."/>
            <person name="Gangsoo J."/>
            <person name="Sialana F."/>
            <person name="Bilban M."/>
            <person name="Lubec G."/>
        </authorList>
    </citation>
    <scope>NUCLEOTIDE SEQUENCE</scope>
    <source>
        <tissue evidence="1">Skin</tissue>
    </source>
</reference>
<dbReference type="EMBL" id="HACG01041743">
    <property type="protein sequence ID" value="CEK88608.1"/>
    <property type="molecule type" value="Transcribed_RNA"/>
</dbReference>
<organism evidence="1">
    <name type="scientific">Arion vulgaris</name>
    <dbReference type="NCBI Taxonomy" id="1028688"/>
    <lineage>
        <taxon>Eukaryota</taxon>
        <taxon>Metazoa</taxon>
        <taxon>Spiralia</taxon>
        <taxon>Lophotrochozoa</taxon>
        <taxon>Mollusca</taxon>
        <taxon>Gastropoda</taxon>
        <taxon>Heterobranchia</taxon>
        <taxon>Euthyneura</taxon>
        <taxon>Panpulmonata</taxon>
        <taxon>Eupulmonata</taxon>
        <taxon>Stylommatophora</taxon>
        <taxon>Helicina</taxon>
        <taxon>Arionoidea</taxon>
        <taxon>Arionidae</taxon>
        <taxon>Arion</taxon>
    </lineage>
</organism>
<sequence length="52" mass="6516">MLHHNFNIFLQYLFICAQFEKCYEQILYIKCQVSLQYVFCYVFVDDFYEQIL</sequence>
<accession>A0A0B7B6G1</accession>
<protein>
    <submittedName>
        <fullName evidence="1">Uncharacterized protein</fullName>
    </submittedName>
</protein>
<proteinExistence type="predicted"/>
<feature type="non-terminal residue" evidence="1">
    <location>
        <position position="52"/>
    </location>
</feature>
<dbReference type="AlphaFoldDB" id="A0A0B7B6G1"/>
<name>A0A0B7B6G1_9EUPU</name>
<gene>
    <name evidence="1" type="primary">ORF166140</name>
</gene>